<dbReference type="Pfam" id="PF07510">
    <property type="entry name" value="GmrSD_C"/>
    <property type="match status" value="1"/>
</dbReference>
<name>A0A4U8SAI2_9HELI</name>
<dbReference type="Proteomes" id="UP000029878">
    <property type="component" value="Unassembled WGS sequence"/>
</dbReference>
<feature type="domain" description="GmrSD restriction endonucleases N-terminal" evidence="1">
    <location>
        <begin position="9"/>
        <end position="212"/>
    </location>
</feature>
<gene>
    <name evidence="3" type="ORF">LS81_006240</name>
</gene>
<proteinExistence type="predicted"/>
<protein>
    <submittedName>
        <fullName evidence="3">DUF262 domain-containing protein</fullName>
    </submittedName>
</protein>
<organism evidence="3 4">
    <name type="scientific">Helicobacter trogontum</name>
    <dbReference type="NCBI Taxonomy" id="50960"/>
    <lineage>
        <taxon>Bacteria</taxon>
        <taxon>Pseudomonadati</taxon>
        <taxon>Campylobacterota</taxon>
        <taxon>Epsilonproteobacteria</taxon>
        <taxon>Campylobacterales</taxon>
        <taxon>Helicobacteraceae</taxon>
        <taxon>Helicobacter</taxon>
    </lineage>
</organism>
<dbReference type="AlphaFoldDB" id="A0A4U8SAI2"/>
<dbReference type="Pfam" id="PF03235">
    <property type="entry name" value="GmrSD_N"/>
    <property type="match status" value="1"/>
</dbReference>
<dbReference type="PANTHER" id="PTHR35149">
    <property type="entry name" value="SLL5132 PROTEIN"/>
    <property type="match status" value="1"/>
</dbReference>
<feature type="domain" description="GmrSD restriction endonucleases C-terminal" evidence="2">
    <location>
        <begin position="441"/>
        <end position="560"/>
    </location>
</feature>
<dbReference type="InterPro" id="IPR004919">
    <property type="entry name" value="GmrSD_N"/>
</dbReference>
<dbReference type="PANTHER" id="PTHR35149:SF1">
    <property type="entry name" value="DUF5655 DOMAIN-CONTAINING PROTEIN"/>
    <property type="match status" value="1"/>
</dbReference>
<reference evidence="3 4" key="1">
    <citation type="journal article" date="2014" name="Genome Announc.">
        <title>Draft genome sequences of eight enterohepatic helicobacter species isolated from both laboratory and wild rodents.</title>
        <authorList>
            <person name="Sheh A."/>
            <person name="Shen Z."/>
            <person name="Fox J.G."/>
        </authorList>
    </citation>
    <scope>NUCLEOTIDE SEQUENCE [LARGE SCALE GENOMIC DNA]</scope>
    <source>
        <strain evidence="3 4">ATCC 700114</strain>
    </source>
</reference>
<evidence type="ECO:0000259" key="2">
    <source>
        <dbReference type="Pfam" id="PF07510"/>
    </source>
</evidence>
<dbReference type="EMBL" id="JRPL02000012">
    <property type="protein sequence ID" value="TLD83044.1"/>
    <property type="molecule type" value="Genomic_DNA"/>
</dbReference>
<evidence type="ECO:0000313" key="3">
    <source>
        <dbReference type="EMBL" id="TLD83044.1"/>
    </source>
</evidence>
<comment type="caution">
    <text evidence="3">The sequence shown here is derived from an EMBL/GenBank/DDBJ whole genome shotgun (WGS) entry which is preliminary data.</text>
</comment>
<evidence type="ECO:0000259" key="1">
    <source>
        <dbReference type="Pfam" id="PF03235"/>
    </source>
</evidence>
<evidence type="ECO:0000313" key="4">
    <source>
        <dbReference type="Proteomes" id="UP000029878"/>
    </source>
</evidence>
<sequence>MEAKEQSFKSIMQEEHKFVIPFFQRAYVWKKENWEKFFEDLKNSFDSKKEHFLGSVILKRSQGNKNFSNVIDGQQRLTTFSILIKSLYDKLEESKKQHFKSCLFEDYTDDFSPKINHSHLDKKKFMLVMQGNTDVQIQEGILGCYNFFTEQIQKQYGDNREHIFEFIKYINDSKIWVAVTLNANEDEQKIFDSINSTGEPLSATDIIKNALFDKVIQNFGETVAIQHYEKYWREIFEKNDNEQRFWDAYITTGRVKRTRSEILLHAFAIIRGFFNPDKHSLENLSILYKQEFNVLDNQKLEIFLQEIARYAEIYRALPLINNKDIFAFDDWEKRFFHIIENLGVSTIIPLILYMKNKISNKEVLQQCMYLLEILILCNRENKDYNKVFANLIREMEAEEQVDYVSFLKQRIYERYMKNKGVSYVQEWLRHISNNADAKLILFWIELYRQYKEKSFKDRTELQYHFTLEHLMPQSWQENWSNIGESESNAEKLIYQIGNMTLVKGALNASLKNKSWQNKLNGDGSAKNYLRKNADLLITRELFDYDTWNKEKIEKRTEELLNDFLQIWRIDIFS</sequence>
<dbReference type="OrthoDB" id="9798761at2"/>
<dbReference type="InterPro" id="IPR011089">
    <property type="entry name" value="GmrSD_C"/>
</dbReference>
<accession>A0A4U8SAI2</accession>
<dbReference type="RefSeq" id="WP_034346475.1">
    <property type="nucleotide sequence ID" value="NZ_FZNG01000047.1"/>
</dbReference>